<dbReference type="InterPro" id="IPR017438">
    <property type="entry name" value="ATP-NAD_kinase_N"/>
</dbReference>
<keyword evidence="9" id="KW-0460">Magnesium</keyword>
<dbReference type="Gene3D" id="3.40.50.10330">
    <property type="entry name" value="Probable inorganic polyphosphate/atp-NAD kinase, domain 1"/>
    <property type="match status" value="1"/>
</dbReference>
<dbReference type="AlphaFoldDB" id="A0A917ZHV4"/>
<dbReference type="PANTHER" id="PTHR12358:SF106">
    <property type="entry name" value="LIPID KINASE YEGS"/>
    <property type="match status" value="1"/>
</dbReference>
<evidence type="ECO:0000256" key="10">
    <source>
        <dbReference type="ARBA" id="ARBA00023098"/>
    </source>
</evidence>
<dbReference type="Pfam" id="PF00781">
    <property type="entry name" value="DAGK_cat"/>
    <property type="match status" value="1"/>
</dbReference>
<dbReference type="EMBL" id="BMMS01000003">
    <property type="protein sequence ID" value="GGO82792.1"/>
    <property type="molecule type" value="Genomic_DNA"/>
</dbReference>
<dbReference type="RefSeq" id="WP_189130293.1">
    <property type="nucleotide sequence ID" value="NZ_BMMS01000003.1"/>
</dbReference>
<evidence type="ECO:0000313" key="15">
    <source>
        <dbReference type="Proteomes" id="UP000641932"/>
    </source>
</evidence>
<evidence type="ECO:0000256" key="3">
    <source>
        <dbReference type="ARBA" id="ARBA00022516"/>
    </source>
</evidence>
<comment type="similarity">
    <text evidence="2">Belongs to the diacylglycerol/lipid kinase family.</text>
</comment>
<keyword evidence="7 14" id="KW-0418">Kinase</keyword>
<dbReference type="SMART" id="SM00046">
    <property type="entry name" value="DAGKc"/>
    <property type="match status" value="1"/>
</dbReference>
<keyword evidence="5" id="KW-0479">Metal-binding</keyword>
<dbReference type="GO" id="GO:0005886">
    <property type="term" value="C:plasma membrane"/>
    <property type="evidence" value="ECO:0007669"/>
    <property type="project" value="TreeGrafter"/>
</dbReference>
<evidence type="ECO:0000256" key="7">
    <source>
        <dbReference type="ARBA" id="ARBA00022777"/>
    </source>
</evidence>
<dbReference type="GO" id="GO:0008654">
    <property type="term" value="P:phospholipid biosynthetic process"/>
    <property type="evidence" value="ECO:0007669"/>
    <property type="project" value="UniProtKB-KW"/>
</dbReference>
<evidence type="ECO:0000256" key="5">
    <source>
        <dbReference type="ARBA" id="ARBA00022723"/>
    </source>
</evidence>
<dbReference type="InterPro" id="IPR001206">
    <property type="entry name" value="Diacylglycerol_kinase_cat_dom"/>
</dbReference>
<feature type="domain" description="DAGKc" evidence="13">
    <location>
        <begin position="1"/>
        <end position="134"/>
    </location>
</feature>
<keyword evidence="3" id="KW-0444">Lipid biosynthesis</keyword>
<evidence type="ECO:0000256" key="6">
    <source>
        <dbReference type="ARBA" id="ARBA00022741"/>
    </source>
</evidence>
<evidence type="ECO:0000256" key="1">
    <source>
        <dbReference type="ARBA" id="ARBA00001946"/>
    </source>
</evidence>
<dbReference type="Pfam" id="PF19279">
    <property type="entry name" value="YegS_C"/>
    <property type="match status" value="1"/>
</dbReference>
<dbReference type="GO" id="GO:0004143">
    <property type="term" value="F:ATP-dependent diacylglycerol kinase activity"/>
    <property type="evidence" value="ECO:0007669"/>
    <property type="project" value="TreeGrafter"/>
</dbReference>
<sequence length="295" mass="30754">MRRDVLLFVNPTAGRGRGARAAEPVSRVLRRAGFTVRGIVGTDADDALARLREAAAAGDTAVVAVGGDGMVGLALQAVAGTATPLGVVAAGTGNDFARAVGLPFGDPEASAAVVAEALKEERTRAVDLGRVGERWFGTVMAAGLDSRVNDRANRMRLARGRFCYNLALLAELGALRPIPFRIRLDAGPEQEVEATLVAIGNGPSYGGGMRICSEARLDDGRFDITVVGRCGRTALLRVFPRVYKGTHLDHPAVTVHRAATVRLTAPGVTGYADGEPLGALPLTAETVPEAVRVLA</sequence>
<dbReference type="Gene3D" id="2.60.200.40">
    <property type="match status" value="1"/>
</dbReference>
<dbReference type="PROSITE" id="PS50146">
    <property type="entry name" value="DAGK"/>
    <property type="match status" value="1"/>
</dbReference>
<dbReference type="PANTHER" id="PTHR12358">
    <property type="entry name" value="SPHINGOSINE KINASE"/>
    <property type="match status" value="1"/>
</dbReference>
<proteinExistence type="inferred from homology"/>
<evidence type="ECO:0000256" key="8">
    <source>
        <dbReference type="ARBA" id="ARBA00022840"/>
    </source>
</evidence>
<keyword evidence="4" id="KW-0808">Transferase</keyword>
<organism evidence="14 15">
    <name type="scientific">Wenjunlia tyrosinilytica</name>
    <dbReference type="NCBI Taxonomy" id="1544741"/>
    <lineage>
        <taxon>Bacteria</taxon>
        <taxon>Bacillati</taxon>
        <taxon>Actinomycetota</taxon>
        <taxon>Actinomycetes</taxon>
        <taxon>Kitasatosporales</taxon>
        <taxon>Streptomycetaceae</taxon>
        <taxon>Wenjunlia</taxon>
    </lineage>
</organism>
<dbReference type="NCBIfam" id="NF008882">
    <property type="entry name" value="PRK11914.1"/>
    <property type="match status" value="1"/>
</dbReference>
<gene>
    <name evidence="14" type="ORF">GCM10012280_10260</name>
</gene>
<keyword evidence="11" id="KW-0594">Phospholipid biosynthesis</keyword>
<keyword evidence="10" id="KW-0443">Lipid metabolism</keyword>
<keyword evidence="15" id="KW-1185">Reference proteome</keyword>
<dbReference type="InterPro" id="IPR016064">
    <property type="entry name" value="NAD/diacylglycerol_kinase_sf"/>
</dbReference>
<name>A0A917ZHV4_9ACTN</name>
<dbReference type="Proteomes" id="UP000641932">
    <property type="component" value="Unassembled WGS sequence"/>
</dbReference>
<evidence type="ECO:0000256" key="2">
    <source>
        <dbReference type="ARBA" id="ARBA00005983"/>
    </source>
</evidence>
<evidence type="ECO:0000256" key="11">
    <source>
        <dbReference type="ARBA" id="ARBA00023209"/>
    </source>
</evidence>
<evidence type="ECO:0000259" key="13">
    <source>
        <dbReference type="PROSITE" id="PS50146"/>
    </source>
</evidence>
<dbReference type="SUPFAM" id="SSF111331">
    <property type="entry name" value="NAD kinase/diacylglycerol kinase-like"/>
    <property type="match status" value="1"/>
</dbReference>
<dbReference type="InterPro" id="IPR045540">
    <property type="entry name" value="YegS/DAGK_C"/>
</dbReference>
<dbReference type="GO" id="GO:0005524">
    <property type="term" value="F:ATP binding"/>
    <property type="evidence" value="ECO:0007669"/>
    <property type="project" value="UniProtKB-KW"/>
</dbReference>
<protein>
    <submittedName>
        <fullName evidence="14">Diacylglycerol kinase</fullName>
    </submittedName>
</protein>
<accession>A0A917ZHV4</accession>
<evidence type="ECO:0000256" key="9">
    <source>
        <dbReference type="ARBA" id="ARBA00022842"/>
    </source>
</evidence>
<dbReference type="NCBIfam" id="TIGR00147">
    <property type="entry name" value="YegS/Rv2252/BmrU family lipid kinase"/>
    <property type="match status" value="1"/>
</dbReference>
<evidence type="ECO:0000256" key="12">
    <source>
        <dbReference type="ARBA" id="ARBA00023264"/>
    </source>
</evidence>
<comment type="caution">
    <text evidence="14">The sequence shown here is derived from an EMBL/GenBank/DDBJ whole genome shotgun (WGS) entry which is preliminary data.</text>
</comment>
<keyword evidence="6" id="KW-0547">Nucleotide-binding</keyword>
<dbReference type="InterPro" id="IPR005218">
    <property type="entry name" value="Diacylglycerol/lipid_kinase"/>
</dbReference>
<keyword evidence="8" id="KW-0067">ATP-binding</keyword>
<dbReference type="GO" id="GO:0046872">
    <property type="term" value="F:metal ion binding"/>
    <property type="evidence" value="ECO:0007669"/>
    <property type="project" value="UniProtKB-KW"/>
</dbReference>
<reference evidence="14" key="2">
    <citation type="submission" date="2020-09" db="EMBL/GenBank/DDBJ databases">
        <authorList>
            <person name="Sun Q."/>
            <person name="Zhou Y."/>
        </authorList>
    </citation>
    <scope>NUCLEOTIDE SEQUENCE</scope>
    <source>
        <strain evidence="14">CGMCC 4.7201</strain>
    </source>
</reference>
<dbReference type="InterPro" id="IPR050187">
    <property type="entry name" value="Lipid_Phosphate_FormReg"/>
</dbReference>
<evidence type="ECO:0000256" key="4">
    <source>
        <dbReference type="ARBA" id="ARBA00022679"/>
    </source>
</evidence>
<comment type="cofactor">
    <cofactor evidence="1">
        <name>Mg(2+)</name>
        <dbReference type="ChEBI" id="CHEBI:18420"/>
    </cofactor>
</comment>
<reference evidence="14" key="1">
    <citation type="journal article" date="2014" name="Int. J. Syst. Evol. Microbiol.">
        <title>Complete genome sequence of Corynebacterium casei LMG S-19264T (=DSM 44701T), isolated from a smear-ripened cheese.</title>
        <authorList>
            <consortium name="US DOE Joint Genome Institute (JGI-PGF)"/>
            <person name="Walter F."/>
            <person name="Albersmeier A."/>
            <person name="Kalinowski J."/>
            <person name="Ruckert C."/>
        </authorList>
    </citation>
    <scope>NUCLEOTIDE SEQUENCE</scope>
    <source>
        <strain evidence="14">CGMCC 4.7201</strain>
    </source>
</reference>
<evidence type="ECO:0000313" key="14">
    <source>
        <dbReference type="EMBL" id="GGO82792.1"/>
    </source>
</evidence>
<keyword evidence="12" id="KW-1208">Phospholipid metabolism</keyword>